<dbReference type="InterPro" id="IPR037848">
    <property type="entry name" value="GEM-like"/>
</dbReference>
<dbReference type="CDD" id="cd13222">
    <property type="entry name" value="PH-GRAM_GEM"/>
    <property type="match status" value="1"/>
</dbReference>
<dbReference type="RefSeq" id="XP_039114127.1">
    <property type="nucleotide sequence ID" value="XM_039258193.1"/>
</dbReference>
<dbReference type="PANTHER" id="PTHR31969">
    <property type="entry name" value="GEM-LIKE PROTEIN 2"/>
    <property type="match status" value="1"/>
</dbReference>
<feature type="domain" description="GRAM" evidence="2">
    <location>
        <begin position="171"/>
        <end position="249"/>
    </location>
</feature>
<proteinExistence type="inferred from homology"/>
<keyword evidence="3" id="KW-1185">Reference proteome</keyword>
<dbReference type="Proteomes" id="UP001515500">
    <property type="component" value="Chromosome 19"/>
</dbReference>
<accession>A0AB40AGU8</accession>
<dbReference type="AlphaFoldDB" id="A0AB40AGU8"/>
<gene>
    <name evidence="4" type="primary">LOC120249619</name>
</gene>
<dbReference type="GeneID" id="120249619"/>
<dbReference type="SMART" id="SM00568">
    <property type="entry name" value="GRAM"/>
    <property type="match status" value="1"/>
</dbReference>
<dbReference type="Pfam" id="PF02893">
    <property type="entry name" value="GRAM"/>
    <property type="match status" value="1"/>
</dbReference>
<comment type="similarity">
    <text evidence="1">Belongs to the GEM family.</text>
</comment>
<evidence type="ECO:0000259" key="2">
    <source>
        <dbReference type="SMART" id="SM00568"/>
    </source>
</evidence>
<name>A0AB40AGU8_DIOCR</name>
<evidence type="ECO:0000313" key="4">
    <source>
        <dbReference type="RefSeq" id="XP_039114127.1"/>
    </source>
</evidence>
<organism evidence="3 4">
    <name type="scientific">Dioscorea cayennensis subsp. rotundata</name>
    <name type="common">White Guinea yam</name>
    <name type="synonym">Dioscorea rotundata</name>
    <dbReference type="NCBI Taxonomy" id="55577"/>
    <lineage>
        <taxon>Eukaryota</taxon>
        <taxon>Viridiplantae</taxon>
        <taxon>Streptophyta</taxon>
        <taxon>Embryophyta</taxon>
        <taxon>Tracheophyta</taxon>
        <taxon>Spermatophyta</taxon>
        <taxon>Magnoliopsida</taxon>
        <taxon>Liliopsida</taxon>
        <taxon>Dioscoreales</taxon>
        <taxon>Dioscoreaceae</taxon>
        <taxon>Dioscorea</taxon>
    </lineage>
</organism>
<reference evidence="4" key="1">
    <citation type="submission" date="2025-08" db="UniProtKB">
        <authorList>
            <consortium name="RefSeq"/>
        </authorList>
    </citation>
    <scope>IDENTIFICATION</scope>
</reference>
<sequence>MSTMVMHGKQMPQPTPVSVLGEDRRGTWVIGTPVPPQAHPANQQAATWIAVEYIPSIAANHTYMNNYSAPLPELATTHTAHGLAMSTNTNPYVQVSPVPGSSGKGQFSGPMDMMLKVLNRCGKKLEVTARKAGDTAGNVWNHLRTGPSITDAAMSRLAQGTKVLAEGGRDKVFLQTFTTLPGEQLKKSYACYLSTSSGPVIGTLYITTARLAFCSDNPLCQNVAPGQLEWVFYKVVVQIDQLKAANPSSNSRNPAEKYIQIVTADNHEFWFMGFLSYDKALKHLTEALKHSSYYK</sequence>
<dbReference type="InterPro" id="IPR011993">
    <property type="entry name" value="PH-like_dom_sf"/>
</dbReference>
<protein>
    <submittedName>
        <fullName evidence="4">GEM-like protein 1 isoform X1</fullName>
    </submittedName>
</protein>
<evidence type="ECO:0000313" key="3">
    <source>
        <dbReference type="Proteomes" id="UP001515500"/>
    </source>
</evidence>
<dbReference type="InterPro" id="IPR004182">
    <property type="entry name" value="GRAM"/>
</dbReference>
<dbReference type="Gene3D" id="2.30.29.30">
    <property type="entry name" value="Pleckstrin-homology domain (PH domain)/Phosphotyrosine-binding domain (PTB)"/>
    <property type="match status" value="1"/>
</dbReference>
<evidence type="ECO:0000256" key="1">
    <source>
        <dbReference type="ARBA" id="ARBA00009414"/>
    </source>
</evidence>